<dbReference type="AlphaFoldDB" id="A0A1V9EYK6"/>
<evidence type="ECO:0000256" key="4">
    <source>
        <dbReference type="ARBA" id="ARBA00022729"/>
    </source>
</evidence>
<keyword evidence="2" id="KW-0964">Secreted</keyword>
<dbReference type="GO" id="GO:0005576">
    <property type="term" value="C:extracellular region"/>
    <property type="evidence" value="ECO:0007669"/>
    <property type="project" value="UniProtKB-SubCell"/>
</dbReference>
<keyword evidence="5" id="KW-0378">Hydrolase</keyword>
<dbReference type="PANTHER" id="PTHR38050:SF2">
    <property type="entry name" value="FERULOYL ESTERASE C-RELATED"/>
    <property type="match status" value="1"/>
</dbReference>
<dbReference type="EMBL" id="LWBP01000218">
    <property type="protein sequence ID" value="OQP51230.1"/>
    <property type="molecule type" value="Genomic_DNA"/>
</dbReference>
<feature type="domain" description="Phospholipase/carboxylesterase/thioesterase" evidence="9">
    <location>
        <begin position="64"/>
        <end position="215"/>
    </location>
</feature>
<evidence type="ECO:0000256" key="5">
    <source>
        <dbReference type="ARBA" id="ARBA00022801"/>
    </source>
</evidence>
<evidence type="ECO:0000313" key="11">
    <source>
        <dbReference type="Proteomes" id="UP000192276"/>
    </source>
</evidence>
<keyword evidence="3" id="KW-0858">Xylan degradation</keyword>
<proteinExistence type="predicted"/>
<dbReference type="GO" id="GO:0030600">
    <property type="term" value="F:feruloyl esterase activity"/>
    <property type="evidence" value="ECO:0007669"/>
    <property type="project" value="InterPro"/>
</dbReference>
<keyword evidence="4 8" id="KW-0732">Signal</keyword>
<evidence type="ECO:0000256" key="3">
    <source>
        <dbReference type="ARBA" id="ARBA00022651"/>
    </source>
</evidence>
<gene>
    <name evidence="10" type="ORF">A4R26_29565</name>
</gene>
<feature type="signal peptide" evidence="8">
    <location>
        <begin position="1"/>
        <end position="20"/>
    </location>
</feature>
<name>A0A1V9EYK6_9BACT</name>
<dbReference type="SUPFAM" id="SSF53474">
    <property type="entry name" value="alpha/beta-Hydrolases"/>
    <property type="match status" value="1"/>
</dbReference>
<protein>
    <recommendedName>
        <fullName evidence="9">Phospholipase/carboxylesterase/thioesterase domain-containing protein</fullName>
    </recommendedName>
</protein>
<evidence type="ECO:0000313" key="10">
    <source>
        <dbReference type="EMBL" id="OQP51230.1"/>
    </source>
</evidence>
<evidence type="ECO:0000256" key="7">
    <source>
        <dbReference type="ARBA" id="ARBA00023326"/>
    </source>
</evidence>
<dbReference type="InterPro" id="IPR043595">
    <property type="entry name" value="FaeB/C/D"/>
</dbReference>
<keyword evidence="11" id="KW-1185">Reference proteome</keyword>
<dbReference type="GO" id="GO:0045493">
    <property type="term" value="P:xylan catabolic process"/>
    <property type="evidence" value="ECO:0007669"/>
    <property type="project" value="UniProtKB-KW"/>
</dbReference>
<accession>A0A1V9EYK6</accession>
<evidence type="ECO:0000256" key="1">
    <source>
        <dbReference type="ARBA" id="ARBA00004613"/>
    </source>
</evidence>
<organism evidence="10 11">
    <name type="scientific">Niastella populi</name>
    <dbReference type="NCBI Taxonomy" id="550983"/>
    <lineage>
        <taxon>Bacteria</taxon>
        <taxon>Pseudomonadati</taxon>
        <taxon>Bacteroidota</taxon>
        <taxon>Chitinophagia</taxon>
        <taxon>Chitinophagales</taxon>
        <taxon>Chitinophagaceae</taxon>
        <taxon>Niastella</taxon>
    </lineage>
</organism>
<dbReference type="STRING" id="550983.A4R26_29565"/>
<evidence type="ECO:0000259" key="9">
    <source>
        <dbReference type="Pfam" id="PF02230"/>
    </source>
</evidence>
<evidence type="ECO:0000256" key="8">
    <source>
        <dbReference type="SAM" id="SignalP"/>
    </source>
</evidence>
<dbReference type="OrthoDB" id="699118at2"/>
<dbReference type="InterPro" id="IPR003140">
    <property type="entry name" value="PLipase/COase/thioEstase"/>
</dbReference>
<reference evidence="11" key="1">
    <citation type="submission" date="2016-04" db="EMBL/GenBank/DDBJ databases">
        <authorList>
            <person name="Chen L."/>
            <person name="Zhuang W."/>
            <person name="Wang G."/>
        </authorList>
    </citation>
    <scope>NUCLEOTIDE SEQUENCE [LARGE SCALE GENOMIC DNA]</scope>
    <source>
        <strain evidence="11">208</strain>
    </source>
</reference>
<feature type="chain" id="PRO_5012167138" description="Phospholipase/carboxylesterase/thioesterase domain-containing protein" evidence="8">
    <location>
        <begin position="21"/>
        <end position="308"/>
    </location>
</feature>
<dbReference type="InterPro" id="IPR029058">
    <property type="entry name" value="AB_hydrolase_fold"/>
</dbReference>
<dbReference type="Gene3D" id="3.40.50.1820">
    <property type="entry name" value="alpha/beta hydrolase"/>
    <property type="match status" value="1"/>
</dbReference>
<comment type="subcellular location">
    <subcellularLocation>
        <location evidence="1">Secreted</location>
    </subcellularLocation>
</comment>
<comment type="caution">
    <text evidence="10">The sequence shown here is derived from an EMBL/GenBank/DDBJ whole genome shotgun (WGS) entry which is preliminary data.</text>
</comment>
<dbReference type="RefSeq" id="WP_081169930.1">
    <property type="nucleotide sequence ID" value="NZ_LWBP01000218.1"/>
</dbReference>
<sequence>MQKQISVLFLLTFLTFSVWSCHKNDPAPVKTFHFYDSLHADGYLRSYLLNLPPDYNEGNNFPLVIALHGFAGNAGQMETDYKLTAKSNSAGFVIVYPEGVPSDGLLGLRTWNAGGCCDYAMHHNVDDVKFIRLLIQKLTEKYKIDPKKIYATGMSNGAMMTYRLGCELSTQLAAIAPVSGTLITRQPCEPARAVPLLHIHSSLDTTIPYPGGPGMANYYFPPVDSALRVWAGINGCIPTPNVITDAPLYTQTEYIDCTNNTSTQLFLTKDGGHSWPGGFQARPAADEPSKAFDATDLIWDFFSRYELP</sequence>
<dbReference type="PANTHER" id="PTHR38050">
    <property type="match status" value="1"/>
</dbReference>
<dbReference type="Proteomes" id="UP000192276">
    <property type="component" value="Unassembled WGS sequence"/>
</dbReference>
<keyword evidence="6" id="KW-0119">Carbohydrate metabolism</keyword>
<dbReference type="Pfam" id="PF02230">
    <property type="entry name" value="Abhydrolase_2"/>
    <property type="match status" value="1"/>
</dbReference>
<evidence type="ECO:0000256" key="2">
    <source>
        <dbReference type="ARBA" id="ARBA00022525"/>
    </source>
</evidence>
<evidence type="ECO:0000256" key="6">
    <source>
        <dbReference type="ARBA" id="ARBA00023277"/>
    </source>
</evidence>
<keyword evidence="7" id="KW-0624">Polysaccharide degradation</keyword>